<feature type="compositionally biased region" description="Basic and acidic residues" evidence="1">
    <location>
        <begin position="158"/>
        <end position="173"/>
    </location>
</feature>
<sequence>MWFFLLFIAIPVIEISLFVTVGGAIGLWPTILIVLITAVVGSTLMRSEGVRAMMQIQSALATGKNPASPMAHGALVLVAGMLLLTPGFFTDTLGILLMIPAVRTGLLRKLGPAIAARVHTTTTQGGQTFRAGPGGPAWRRGPGGDVIDGEYEVTDPDGPDHGRDDPRLPPERE</sequence>
<dbReference type="AlphaFoldDB" id="A0A5B8FXM9"/>
<evidence type="ECO:0000256" key="2">
    <source>
        <dbReference type="SAM" id="Phobius"/>
    </source>
</evidence>
<dbReference type="NCBIfam" id="NF008528">
    <property type="entry name" value="PRK11463.1-2"/>
    <property type="match status" value="1"/>
</dbReference>
<feature type="region of interest" description="Disordered" evidence="1">
    <location>
        <begin position="121"/>
        <end position="173"/>
    </location>
</feature>
<dbReference type="OrthoDB" id="9792788at2"/>
<keyword evidence="4" id="KW-1185">Reference proteome</keyword>
<dbReference type="KEGG" id="ppru:FDP22_05565"/>
<proteinExistence type="predicted"/>
<evidence type="ECO:0000313" key="4">
    <source>
        <dbReference type="Proteomes" id="UP000305888"/>
    </source>
</evidence>
<gene>
    <name evidence="3" type="ORF">FDP22_05565</name>
</gene>
<accession>A0A5B8FXM9</accession>
<dbReference type="Pfam" id="PF04186">
    <property type="entry name" value="FxsA"/>
    <property type="match status" value="1"/>
</dbReference>
<protein>
    <submittedName>
        <fullName evidence="3">FxsA family protein</fullName>
    </submittedName>
</protein>
<feature type="transmembrane region" description="Helical" evidence="2">
    <location>
        <begin position="25"/>
        <end position="45"/>
    </location>
</feature>
<dbReference type="PANTHER" id="PTHR35335:SF1">
    <property type="entry name" value="UPF0716 PROTEIN FXSA"/>
    <property type="match status" value="1"/>
</dbReference>
<evidence type="ECO:0000313" key="3">
    <source>
        <dbReference type="EMBL" id="QDL91299.1"/>
    </source>
</evidence>
<keyword evidence="2" id="KW-0812">Transmembrane</keyword>
<dbReference type="Proteomes" id="UP000305888">
    <property type="component" value="Chromosome"/>
</dbReference>
<dbReference type="InterPro" id="IPR007313">
    <property type="entry name" value="FxsA"/>
</dbReference>
<evidence type="ECO:0000256" key="1">
    <source>
        <dbReference type="SAM" id="MobiDB-lite"/>
    </source>
</evidence>
<feature type="compositionally biased region" description="Acidic residues" evidence="1">
    <location>
        <begin position="147"/>
        <end position="157"/>
    </location>
</feature>
<dbReference type="GO" id="GO:0016020">
    <property type="term" value="C:membrane"/>
    <property type="evidence" value="ECO:0007669"/>
    <property type="project" value="InterPro"/>
</dbReference>
<keyword evidence="2" id="KW-1133">Transmembrane helix</keyword>
<name>A0A5B8FXM9_9RHOB</name>
<organism evidence="3 4">
    <name type="scientific">Paroceanicella profunda</name>
    <dbReference type="NCBI Taxonomy" id="2579971"/>
    <lineage>
        <taxon>Bacteria</taxon>
        <taxon>Pseudomonadati</taxon>
        <taxon>Pseudomonadota</taxon>
        <taxon>Alphaproteobacteria</taxon>
        <taxon>Rhodobacterales</taxon>
        <taxon>Paracoccaceae</taxon>
        <taxon>Paroceanicella</taxon>
    </lineage>
</organism>
<dbReference type="PANTHER" id="PTHR35335">
    <property type="entry name" value="UPF0716 PROTEIN FXSA"/>
    <property type="match status" value="1"/>
</dbReference>
<dbReference type="EMBL" id="CP040818">
    <property type="protein sequence ID" value="QDL91299.1"/>
    <property type="molecule type" value="Genomic_DNA"/>
</dbReference>
<feature type="transmembrane region" description="Helical" evidence="2">
    <location>
        <begin position="74"/>
        <end position="99"/>
    </location>
</feature>
<keyword evidence="2" id="KW-0472">Membrane</keyword>
<dbReference type="RefSeq" id="WP_138575697.1">
    <property type="nucleotide sequence ID" value="NZ_CP040818.1"/>
</dbReference>
<reference evidence="3 4" key="1">
    <citation type="submission" date="2019-06" db="EMBL/GenBank/DDBJ databases">
        <title>Genome sequence of Rhodobacteraceae bacterium D4M1.</title>
        <authorList>
            <person name="Cao J."/>
        </authorList>
    </citation>
    <scope>NUCLEOTIDE SEQUENCE [LARGE SCALE GENOMIC DNA]</scope>
    <source>
        <strain evidence="3 4">D4M1</strain>
    </source>
</reference>